<accession>A0A250WTT5</accession>
<dbReference type="EMBL" id="BEGY01000006">
    <property type="protein sequence ID" value="GAX74215.1"/>
    <property type="molecule type" value="Genomic_DNA"/>
</dbReference>
<comment type="caution">
    <text evidence="2">The sequence shown here is derived from an EMBL/GenBank/DDBJ whole genome shotgun (WGS) entry which is preliminary data.</text>
</comment>
<proteinExistence type="predicted"/>
<dbReference type="OrthoDB" id="541336at2759"/>
<organism evidence="2 3">
    <name type="scientific">Chlamydomonas eustigma</name>
    <dbReference type="NCBI Taxonomy" id="1157962"/>
    <lineage>
        <taxon>Eukaryota</taxon>
        <taxon>Viridiplantae</taxon>
        <taxon>Chlorophyta</taxon>
        <taxon>core chlorophytes</taxon>
        <taxon>Chlorophyceae</taxon>
        <taxon>CS clade</taxon>
        <taxon>Chlamydomonadales</taxon>
        <taxon>Chlamydomonadaceae</taxon>
        <taxon>Chlamydomonas</taxon>
    </lineage>
</organism>
<feature type="compositionally biased region" description="Polar residues" evidence="1">
    <location>
        <begin position="38"/>
        <end position="47"/>
    </location>
</feature>
<feature type="compositionally biased region" description="Polar residues" evidence="1">
    <location>
        <begin position="57"/>
        <end position="78"/>
    </location>
</feature>
<evidence type="ECO:0000256" key="1">
    <source>
        <dbReference type="SAM" id="MobiDB-lite"/>
    </source>
</evidence>
<evidence type="ECO:0000313" key="2">
    <source>
        <dbReference type="EMBL" id="GAX74215.1"/>
    </source>
</evidence>
<reference evidence="2 3" key="1">
    <citation type="submission" date="2017-08" db="EMBL/GenBank/DDBJ databases">
        <title>Acidophilic green algal genome provides insights into adaptation to an acidic environment.</title>
        <authorList>
            <person name="Hirooka S."/>
            <person name="Hirose Y."/>
            <person name="Kanesaki Y."/>
            <person name="Higuchi S."/>
            <person name="Fujiwara T."/>
            <person name="Onuma R."/>
            <person name="Era A."/>
            <person name="Ohbayashi R."/>
            <person name="Uzuka A."/>
            <person name="Nozaki H."/>
            <person name="Yoshikawa H."/>
            <person name="Miyagishima S.Y."/>
        </authorList>
    </citation>
    <scope>NUCLEOTIDE SEQUENCE [LARGE SCALE GENOMIC DNA]</scope>
    <source>
        <strain evidence="2 3">NIES-2499</strain>
    </source>
</reference>
<evidence type="ECO:0000313" key="3">
    <source>
        <dbReference type="Proteomes" id="UP000232323"/>
    </source>
</evidence>
<protein>
    <submittedName>
        <fullName evidence="2">Uncharacterized protein</fullName>
    </submittedName>
</protein>
<keyword evidence="3" id="KW-1185">Reference proteome</keyword>
<feature type="region of interest" description="Disordered" evidence="1">
    <location>
        <begin position="36"/>
        <end position="112"/>
    </location>
</feature>
<gene>
    <name evidence="2" type="ORF">CEUSTIGMA_g1664.t1</name>
</gene>
<feature type="region of interest" description="Disordered" evidence="1">
    <location>
        <begin position="1"/>
        <end position="22"/>
    </location>
</feature>
<name>A0A250WTT5_9CHLO</name>
<dbReference type="AlphaFoldDB" id="A0A250WTT5"/>
<sequence>MSTSNRGLPMPQPKRLNPVATSHIELDLPAQLPRLDRVSSSNVQSWSLAPEEKHNSPSKPLVTNISMDVRQEGNSTKGRVTHVSDEAHGPSLSGVPITTKQVSGGGGGTNSQVLPPVSSMAANGQQAVTHVGFLARKGGMELNGNSK</sequence>
<dbReference type="Proteomes" id="UP000232323">
    <property type="component" value="Unassembled WGS sequence"/>
</dbReference>